<dbReference type="PANTHER" id="PTHR15852">
    <property type="entry name" value="PLASTID TRANSCRIPTIONALLY ACTIVE PROTEIN"/>
    <property type="match status" value="1"/>
</dbReference>
<feature type="compositionally biased region" description="Acidic residues" evidence="1">
    <location>
        <begin position="611"/>
        <end position="657"/>
    </location>
</feature>
<gene>
    <name evidence="2" type="ORF">BWQ96_00404</name>
</gene>
<feature type="compositionally biased region" description="Basic and acidic residues" evidence="1">
    <location>
        <begin position="259"/>
        <end position="284"/>
    </location>
</feature>
<name>A0A2V3J6J3_9FLOR</name>
<protein>
    <submittedName>
        <fullName evidence="2">Uncharacterized protein</fullName>
    </submittedName>
</protein>
<evidence type="ECO:0000313" key="3">
    <source>
        <dbReference type="Proteomes" id="UP000247409"/>
    </source>
</evidence>
<feature type="compositionally biased region" description="Acidic residues" evidence="1">
    <location>
        <begin position="666"/>
        <end position="693"/>
    </location>
</feature>
<feature type="region of interest" description="Disordered" evidence="1">
    <location>
        <begin position="149"/>
        <end position="310"/>
    </location>
</feature>
<sequence length="693" mass="77699">MSQHAFTPSIPLSTPPKADSAGSVTKCVPHMTNSRNPRRRRPNRRPQDMFNFFDDEDNSGYKQRSHKQRRPHRRRNPPVEDEDETDQDIDDAVDDGFFSRYVKEAENGRVFNVSKLDAEPREEFKSSNLDHQTAARAFDAVDRLFGSINAQKDKGASGSSTTDDKFDKSSWLDDIKARAATSGERDTAAAVDVQAVDESQSLDERVMDDDFAEAGISPDPSEYSRSKSQNREKGSARGNEGSEHSSTFQTFMNFARKGPTTDREEDTREKDSRREKNAREDIRGRPRRPPPSSVLNLGRFGERDSTDNYEPLDDEMEAEIEFGSKPKRRSGRRQRYTAVRRVGGRTRRILNPPLEWQPMDQDEVGQVRSENRPLGGRGPRKSQLQGVIADCQSCRGAGTETCAICLGSGWVAPLNEPSGKEKTGRRELLEEFWSRPNLVVDIHGNAQCVRCNGIGKQFCGSCQGSGSALRKGFSLSERYEVFDMFPSVSDDAVVDGDEEYDELEEEDEVENEFESFQLYQGSADLFNLSTGKGRTGGEESKLQEDDDDVLDVGDDEDAVVMNVEDDDEDMDDVADESEELLAGLESMDLGEEKGRTRGEGMFTELEKSEGLLEDDDDIDEDLDFEVEDEYEESDEGDGLYDLELEEDEYDDGFEEGSSDVGLDPEGVADSDDDDGFGFDEEDEEDEEEEDVVG</sequence>
<feature type="compositionally biased region" description="Polar residues" evidence="1">
    <location>
        <begin position="1"/>
        <end position="12"/>
    </location>
</feature>
<reference evidence="2 3" key="1">
    <citation type="journal article" date="2018" name="Mol. Biol. Evol.">
        <title>Analysis of the draft genome of the red seaweed Gracilariopsis chorda provides insights into genome size evolution in Rhodophyta.</title>
        <authorList>
            <person name="Lee J."/>
            <person name="Yang E.C."/>
            <person name="Graf L."/>
            <person name="Yang J.H."/>
            <person name="Qiu H."/>
            <person name="Zel Zion U."/>
            <person name="Chan C.X."/>
            <person name="Stephens T.G."/>
            <person name="Weber A.P.M."/>
            <person name="Boo G.H."/>
            <person name="Boo S.M."/>
            <person name="Kim K.M."/>
            <person name="Shin Y."/>
            <person name="Jung M."/>
            <person name="Lee S.J."/>
            <person name="Yim H.S."/>
            <person name="Lee J.H."/>
            <person name="Bhattacharya D."/>
            <person name="Yoon H.S."/>
        </authorList>
    </citation>
    <scope>NUCLEOTIDE SEQUENCE [LARGE SCALE GENOMIC DNA]</scope>
    <source>
        <strain evidence="2 3">SKKU-2015</strain>
        <tissue evidence="2">Whole body</tissue>
    </source>
</reference>
<feature type="compositionally biased region" description="Acidic residues" evidence="1">
    <location>
        <begin position="544"/>
        <end position="579"/>
    </location>
</feature>
<feature type="compositionally biased region" description="Low complexity" evidence="1">
    <location>
        <begin position="188"/>
        <end position="197"/>
    </location>
</feature>
<dbReference type="Proteomes" id="UP000247409">
    <property type="component" value="Unassembled WGS sequence"/>
</dbReference>
<feature type="compositionally biased region" description="Acidic residues" evidence="1">
    <location>
        <begin position="79"/>
        <end position="92"/>
    </location>
</feature>
<dbReference type="EMBL" id="NBIV01000002">
    <property type="protein sequence ID" value="PXF49752.1"/>
    <property type="molecule type" value="Genomic_DNA"/>
</dbReference>
<feature type="compositionally biased region" description="Basic residues" evidence="1">
    <location>
        <begin position="63"/>
        <end position="76"/>
    </location>
</feature>
<keyword evidence="3" id="KW-1185">Reference proteome</keyword>
<evidence type="ECO:0000256" key="1">
    <source>
        <dbReference type="SAM" id="MobiDB-lite"/>
    </source>
</evidence>
<feature type="region of interest" description="Disordered" evidence="1">
    <location>
        <begin position="1"/>
        <end position="92"/>
    </location>
</feature>
<evidence type="ECO:0000313" key="2">
    <source>
        <dbReference type="EMBL" id="PXF49752.1"/>
    </source>
</evidence>
<proteinExistence type="predicted"/>
<feature type="compositionally biased region" description="Basic and acidic residues" evidence="1">
    <location>
        <begin position="222"/>
        <end position="243"/>
    </location>
</feature>
<comment type="caution">
    <text evidence="2">The sequence shown here is derived from an EMBL/GenBank/DDBJ whole genome shotgun (WGS) entry which is preliminary data.</text>
</comment>
<dbReference type="STRING" id="448386.A0A2V3J6J3"/>
<feature type="compositionally biased region" description="Basic and acidic residues" evidence="1">
    <location>
        <begin position="162"/>
        <end position="187"/>
    </location>
</feature>
<feature type="compositionally biased region" description="Basic and acidic residues" evidence="1">
    <location>
        <begin position="590"/>
        <end position="610"/>
    </location>
</feature>
<organism evidence="2 3">
    <name type="scientific">Gracilariopsis chorda</name>
    <dbReference type="NCBI Taxonomy" id="448386"/>
    <lineage>
        <taxon>Eukaryota</taxon>
        <taxon>Rhodophyta</taxon>
        <taxon>Florideophyceae</taxon>
        <taxon>Rhodymeniophycidae</taxon>
        <taxon>Gracilariales</taxon>
        <taxon>Gracilariaceae</taxon>
        <taxon>Gracilariopsis</taxon>
    </lineage>
</organism>
<accession>A0A2V3J6J3</accession>
<dbReference type="PANTHER" id="PTHR15852:SF54">
    <property type="entry name" value="PROTEIN SSUH2 HOMOLOG"/>
    <property type="match status" value="1"/>
</dbReference>
<dbReference type="AlphaFoldDB" id="A0A2V3J6J3"/>
<feature type="region of interest" description="Disordered" evidence="1">
    <location>
        <begin position="529"/>
        <end position="693"/>
    </location>
</feature>
<dbReference type="OrthoDB" id="10584112at2759"/>